<dbReference type="HOGENOM" id="CLU_025112_1_0_2"/>
<keyword evidence="3 5" id="KW-0547">Nucleotide-binding</keyword>
<dbReference type="eggNOG" id="arCOG00467">
    <property type="taxonomic scope" value="Archaea"/>
</dbReference>
<reference evidence="8 9" key="1">
    <citation type="journal article" date="2006" name="BMC Genomics">
        <title>The genome of the square archaeon Haloquadratum walsbyi: life at the limits of water activity.</title>
        <authorList>
            <person name="Bolhuis H.H."/>
            <person name="Palm P.P."/>
            <person name="Wende A.W."/>
            <person name="Falb M.M."/>
            <person name="Rampp M.M."/>
            <person name="Rodriguez-Valera F.F."/>
            <person name="Pfeiffer F.F."/>
            <person name="Oesterhelt D.D."/>
        </authorList>
    </citation>
    <scope>NUCLEOTIDE SEQUENCE [LARGE SCALE GENOMIC DNA]</scope>
    <source>
        <strain evidence="9">DSM 16790 / HBSQ001</strain>
    </source>
</reference>
<dbReference type="GO" id="GO:0016887">
    <property type="term" value="F:ATP hydrolysis activity"/>
    <property type="evidence" value="ECO:0007669"/>
    <property type="project" value="InterPro"/>
</dbReference>
<dbReference type="PANTHER" id="PTHR10763">
    <property type="entry name" value="CELL DIVISION CONTROL PROTEIN 6-RELATED"/>
    <property type="match status" value="1"/>
</dbReference>
<evidence type="ECO:0000256" key="5">
    <source>
        <dbReference type="HAMAP-Rule" id="MF_01407"/>
    </source>
</evidence>
<dbReference type="RefSeq" id="WP_011572471.1">
    <property type="nucleotide sequence ID" value="NC_008212.1"/>
</dbReference>
<feature type="binding site" evidence="5">
    <location>
        <position position="182"/>
    </location>
    <ligand>
        <name>ATP</name>
        <dbReference type="ChEBI" id="CHEBI:30616"/>
    </ligand>
</feature>
<dbReference type="InterPro" id="IPR036390">
    <property type="entry name" value="WH_DNA-bd_sf"/>
</dbReference>
<evidence type="ECO:0000256" key="3">
    <source>
        <dbReference type="ARBA" id="ARBA00022741"/>
    </source>
</evidence>
<dbReference type="NCBIfam" id="TIGR02928">
    <property type="entry name" value="orc1/cdc6 family replication initiation protein"/>
    <property type="match status" value="1"/>
</dbReference>
<dbReference type="Pfam" id="PF09079">
    <property type="entry name" value="WHD_Cdc6"/>
    <property type="match status" value="1"/>
</dbReference>
<dbReference type="AlphaFoldDB" id="Q18F92"/>
<evidence type="ECO:0000256" key="2">
    <source>
        <dbReference type="ARBA" id="ARBA00022705"/>
    </source>
</evidence>
<dbReference type="GO" id="GO:0005524">
    <property type="term" value="F:ATP binding"/>
    <property type="evidence" value="ECO:0007669"/>
    <property type="project" value="UniProtKB-UniRule"/>
</dbReference>
<proteinExistence type="inferred from homology"/>
<dbReference type="KEGG" id="hwa:HQ_3269A"/>
<dbReference type="SMART" id="SM01074">
    <property type="entry name" value="Cdc6_C"/>
    <property type="match status" value="1"/>
</dbReference>
<dbReference type="Gene3D" id="1.10.8.60">
    <property type="match status" value="1"/>
</dbReference>
<feature type="domain" description="Cdc6 C-terminal" evidence="7">
    <location>
        <begin position="268"/>
        <end position="340"/>
    </location>
</feature>
<keyword evidence="9" id="KW-1185">Reference proteome</keyword>
<dbReference type="HAMAP" id="MF_01407">
    <property type="entry name" value="ORC1_type_DNA_replic_protein"/>
    <property type="match status" value="1"/>
</dbReference>
<evidence type="ECO:0000313" key="8">
    <source>
        <dbReference type="EMBL" id="CAJ53366.1"/>
    </source>
</evidence>
<dbReference type="Gene3D" id="3.40.50.300">
    <property type="entry name" value="P-loop containing nucleotide triphosphate hydrolases"/>
    <property type="match status" value="1"/>
</dbReference>
<dbReference type="CDD" id="cd08768">
    <property type="entry name" value="Cdc6_C"/>
    <property type="match status" value="1"/>
</dbReference>
<keyword evidence="2 5" id="KW-0235">DNA replication</keyword>
<organism evidence="8 9">
    <name type="scientific">Haloquadratum walsbyi (strain DSM 16790 / HBSQ001)</name>
    <dbReference type="NCBI Taxonomy" id="362976"/>
    <lineage>
        <taxon>Archaea</taxon>
        <taxon>Methanobacteriati</taxon>
        <taxon>Methanobacteriota</taxon>
        <taxon>Stenosarchaea group</taxon>
        <taxon>Halobacteria</taxon>
        <taxon>Halobacteriales</taxon>
        <taxon>Haloferacaceae</taxon>
        <taxon>Haloquadratum</taxon>
    </lineage>
</organism>
<dbReference type="InterPro" id="IPR050311">
    <property type="entry name" value="ORC1/CDC6"/>
</dbReference>
<dbReference type="InterPro" id="IPR049945">
    <property type="entry name" value="AAA_22"/>
</dbReference>
<dbReference type="InterPro" id="IPR027417">
    <property type="entry name" value="P-loop_NTPase"/>
</dbReference>
<evidence type="ECO:0000259" key="6">
    <source>
        <dbReference type="SMART" id="SM00382"/>
    </source>
</evidence>
<name>Q18F92_HALWD</name>
<dbReference type="SMART" id="SM00382">
    <property type="entry name" value="AAA"/>
    <property type="match status" value="1"/>
</dbReference>
<feature type="domain" description="AAA+ ATPase" evidence="6">
    <location>
        <begin position="37"/>
        <end position="178"/>
    </location>
</feature>
<feature type="binding site" evidence="5">
    <location>
        <begin position="49"/>
        <end position="53"/>
    </location>
    <ligand>
        <name>ATP</name>
        <dbReference type="ChEBI" id="CHEBI:30616"/>
    </ligand>
</feature>
<dbReference type="EMBL" id="AM180088">
    <property type="protein sequence ID" value="CAJ53366.1"/>
    <property type="molecule type" value="Genomic_DNA"/>
</dbReference>
<dbReference type="PANTHER" id="PTHR10763:SF26">
    <property type="entry name" value="CELL DIVISION CONTROL PROTEIN 6 HOMOLOG"/>
    <property type="match status" value="1"/>
</dbReference>
<dbReference type="GO" id="GO:0006260">
    <property type="term" value="P:DNA replication"/>
    <property type="evidence" value="ECO:0007669"/>
    <property type="project" value="UniProtKB-UniRule"/>
</dbReference>
<dbReference type="Pfam" id="PF13401">
    <property type="entry name" value="AAA_22"/>
    <property type="match status" value="1"/>
</dbReference>
<sequence>MSLVDNQRPLQPEYVPGSITDRESERKALKQALNSIHLPNILLHGPRGTGKTLLTRQLITQLEDDIQHHYIDCIHHNTEHKALRKLHTSITGEDTPQGFHTSKLQRKIEKQLKHVRHLIVLDEADFLLQNNGNSLLYYLSRINKPANLGIIIVSAHTASLQSQIDERTYSTLQPRRIGTEPYTSEQVYQILSERARQSLEPTSLHHEALTYLASATENTKLGLHWLRHAAQNTSQPISEETLKQTQKQAHHRFTERTLSHHTDHHRTLYRAIRNFDDYPINSGQIYTTYREHCRKRDLKPLSNRRISDYIQHLKLHGLIETKTYYGGKHGKTTQIQPSSLLQ</sequence>
<dbReference type="InterPro" id="IPR036388">
    <property type="entry name" value="WH-like_DNA-bd_sf"/>
</dbReference>
<dbReference type="InterPro" id="IPR014277">
    <property type="entry name" value="Orc1/Cdc6_arc"/>
</dbReference>
<dbReference type="CDD" id="cd00009">
    <property type="entry name" value="AAA"/>
    <property type="match status" value="1"/>
</dbReference>
<dbReference type="GeneID" id="4193827"/>
<dbReference type="STRING" id="362976.HQ_3269A"/>
<dbReference type="SUPFAM" id="SSF52540">
    <property type="entry name" value="P-loop containing nucleoside triphosphate hydrolases"/>
    <property type="match status" value="1"/>
</dbReference>
<keyword evidence="4 5" id="KW-0067">ATP-binding</keyword>
<dbReference type="SUPFAM" id="SSF46785">
    <property type="entry name" value="Winged helix' DNA-binding domain"/>
    <property type="match status" value="1"/>
</dbReference>
<gene>
    <name evidence="8" type="primary">orc7</name>
    <name evidence="8" type="synonym">cdc6G</name>
    <name evidence="8" type="ordered locus">HQ_3269A</name>
</gene>
<accession>Q18F92</accession>
<evidence type="ECO:0000256" key="1">
    <source>
        <dbReference type="ARBA" id="ARBA00006184"/>
    </source>
</evidence>
<dbReference type="InterPro" id="IPR015163">
    <property type="entry name" value="Cdc6_C"/>
</dbReference>
<dbReference type="Gene3D" id="1.10.10.10">
    <property type="entry name" value="Winged helix-like DNA-binding domain superfamily/Winged helix DNA-binding domain"/>
    <property type="match status" value="1"/>
</dbReference>
<comment type="similarity">
    <text evidence="1 5">Belongs to the CDC6/cdc18 family.</text>
</comment>
<evidence type="ECO:0000313" key="9">
    <source>
        <dbReference type="Proteomes" id="UP000001975"/>
    </source>
</evidence>
<evidence type="ECO:0000259" key="7">
    <source>
        <dbReference type="SMART" id="SM01074"/>
    </source>
</evidence>
<dbReference type="InterPro" id="IPR003593">
    <property type="entry name" value="AAA+_ATPase"/>
</dbReference>
<feature type="binding site" evidence="5">
    <location>
        <position position="194"/>
    </location>
    <ligand>
        <name>ATP</name>
        <dbReference type="ChEBI" id="CHEBI:30616"/>
    </ligand>
</feature>
<protein>
    <recommendedName>
        <fullName evidence="5">ORC1-type DNA replication protein</fullName>
    </recommendedName>
</protein>
<comment type="function">
    <text evidence="5">Involved in regulation of DNA replication.</text>
</comment>
<dbReference type="Proteomes" id="UP000001975">
    <property type="component" value="Chromosome"/>
</dbReference>
<evidence type="ECO:0000256" key="4">
    <source>
        <dbReference type="ARBA" id="ARBA00022840"/>
    </source>
</evidence>